<feature type="compositionally biased region" description="Polar residues" evidence="14">
    <location>
        <begin position="2441"/>
        <end position="2458"/>
    </location>
</feature>
<evidence type="ECO:0000259" key="16">
    <source>
        <dbReference type="Pfam" id="PF00520"/>
    </source>
</evidence>
<feature type="transmembrane region" description="Helical" evidence="15">
    <location>
        <begin position="381"/>
        <end position="401"/>
    </location>
</feature>
<feature type="compositionally biased region" description="Polar residues" evidence="14">
    <location>
        <begin position="706"/>
        <end position="726"/>
    </location>
</feature>
<feature type="domain" description="Ion transport" evidence="16">
    <location>
        <begin position="276"/>
        <end position="547"/>
    </location>
</feature>
<feature type="transmembrane region" description="Helical" evidence="15">
    <location>
        <begin position="1252"/>
        <end position="1271"/>
    </location>
</feature>
<keyword evidence="6" id="KW-0106">Calcium</keyword>
<feature type="coiled-coil region" evidence="13">
    <location>
        <begin position="847"/>
        <end position="908"/>
    </location>
</feature>
<feature type="transmembrane region" description="Helical" evidence="15">
    <location>
        <begin position="1783"/>
        <end position="1808"/>
    </location>
</feature>
<dbReference type="Pfam" id="PF00520">
    <property type="entry name" value="Ion_trans"/>
    <property type="match status" value="4"/>
</dbReference>
<feature type="compositionally biased region" description="Low complexity" evidence="14">
    <location>
        <begin position="2410"/>
        <end position="2427"/>
    </location>
</feature>
<evidence type="ECO:0000313" key="18">
    <source>
        <dbReference type="Proteomes" id="UP000692954"/>
    </source>
</evidence>
<feature type="compositionally biased region" description="Polar residues" evidence="14">
    <location>
        <begin position="685"/>
        <end position="699"/>
    </location>
</feature>
<feature type="region of interest" description="Disordered" evidence="14">
    <location>
        <begin position="140"/>
        <end position="163"/>
    </location>
</feature>
<evidence type="ECO:0000256" key="4">
    <source>
        <dbReference type="ARBA" id="ARBA00022673"/>
    </source>
</evidence>
<keyword evidence="3" id="KW-0109">Calcium transport</keyword>
<keyword evidence="12" id="KW-0407">Ion channel</keyword>
<evidence type="ECO:0000256" key="13">
    <source>
        <dbReference type="SAM" id="Coils"/>
    </source>
</evidence>
<feature type="transmembrane region" description="Helical" evidence="15">
    <location>
        <begin position="1933"/>
        <end position="1956"/>
    </location>
</feature>
<feature type="compositionally biased region" description="Basic and acidic residues" evidence="14">
    <location>
        <begin position="145"/>
        <end position="163"/>
    </location>
</feature>
<feature type="transmembrane region" description="Helical" evidence="15">
    <location>
        <begin position="1193"/>
        <end position="1213"/>
    </location>
</feature>
<dbReference type="GO" id="GO:0008331">
    <property type="term" value="F:high voltage-gated calcium channel activity"/>
    <property type="evidence" value="ECO:0007669"/>
    <property type="project" value="TreeGrafter"/>
</dbReference>
<feature type="region of interest" description="Disordered" evidence="14">
    <location>
        <begin position="1031"/>
        <end position="1076"/>
    </location>
</feature>
<keyword evidence="2" id="KW-0813">Transport</keyword>
<keyword evidence="10 15" id="KW-0472">Membrane</keyword>
<keyword evidence="9" id="KW-0406">Ion transport</keyword>
<keyword evidence="13" id="KW-0175">Coiled coil</keyword>
<feature type="transmembrane region" description="Helical" evidence="15">
    <location>
        <begin position="1421"/>
        <end position="1445"/>
    </location>
</feature>
<feature type="transmembrane region" description="Helical" evidence="15">
    <location>
        <begin position="1997"/>
        <end position="2020"/>
    </location>
</feature>
<evidence type="ECO:0000256" key="2">
    <source>
        <dbReference type="ARBA" id="ARBA00022448"/>
    </source>
</evidence>
<protein>
    <recommendedName>
        <fullName evidence="16">Ion transport domain-containing protein</fullName>
    </recommendedName>
</protein>
<feature type="transmembrane region" description="Helical" evidence="15">
    <location>
        <begin position="1591"/>
        <end position="1611"/>
    </location>
</feature>
<comment type="caution">
    <text evidence="17">The sequence shown here is derived from an EMBL/GenBank/DDBJ whole genome shotgun (WGS) entry which is preliminary data.</text>
</comment>
<evidence type="ECO:0000256" key="10">
    <source>
        <dbReference type="ARBA" id="ARBA00023136"/>
    </source>
</evidence>
<comment type="subcellular location">
    <subcellularLocation>
        <location evidence="1">Membrane</location>
        <topology evidence="1">Multi-pass membrane protein</topology>
    </subcellularLocation>
</comment>
<evidence type="ECO:0000256" key="8">
    <source>
        <dbReference type="ARBA" id="ARBA00022989"/>
    </source>
</evidence>
<dbReference type="GO" id="GO:0098703">
    <property type="term" value="P:calcium ion import across plasma membrane"/>
    <property type="evidence" value="ECO:0007669"/>
    <property type="project" value="TreeGrafter"/>
</dbReference>
<feature type="transmembrane region" description="Helical" evidence="15">
    <location>
        <begin position="2068"/>
        <end position="2093"/>
    </location>
</feature>
<dbReference type="PANTHER" id="PTHR45628:SF7">
    <property type="entry name" value="VOLTAGE-DEPENDENT CALCIUM CHANNEL TYPE A SUBUNIT ALPHA-1"/>
    <property type="match status" value="1"/>
</dbReference>
<dbReference type="FunFam" id="1.10.287.70:FF:000295">
    <property type="entry name" value="Uncharacterized protein"/>
    <property type="match status" value="1"/>
</dbReference>
<feature type="transmembrane region" description="Helical" evidence="15">
    <location>
        <begin position="316"/>
        <end position="334"/>
    </location>
</feature>
<feature type="transmembrane region" description="Helical" evidence="15">
    <location>
        <begin position="408"/>
        <end position="429"/>
    </location>
</feature>
<dbReference type="FunFam" id="1.10.287.70:FF:000117">
    <property type="entry name" value="Voltage-gated Ca2+ channel, alpha subunit"/>
    <property type="match status" value="1"/>
</dbReference>
<feature type="transmembrane region" description="Helical" evidence="15">
    <location>
        <begin position="346"/>
        <end position="361"/>
    </location>
</feature>
<organism evidence="17 18">
    <name type="scientific">Paramecium sonneborni</name>
    <dbReference type="NCBI Taxonomy" id="65129"/>
    <lineage>
        <taxon>Eukaryota</taxon>
        <taxon>Sar</taxon>
        <taxon>Alveolata</taxon>
        <taxon>Ciliophora</taxon>
        <taxon>Intramacronucleata</taxon>
        <taxon>Oligohymenophorea</taxon>
        <taxon>Peniculida</taxon>
        <taxon>Parameciidae</taxon>
        <taxon>Paramecium</taxon>
    </lineage>
</organism>
<feature type="compositionally biased region" description="Polar residues" evidence="14">
    <location>
        <begin position="1060"/>
        <end position="1069"/>
    </location>
</feature>
<feature type="transmembrane region" description="Helical" evidence="15">
    <location>
        <begin position="1903"/>
        <end position="1921"/>
    </location>
</feature>
<evidence type="ECO:0000256" key="9">
    <source>
        <dbReference type="ARBA" id="ARBA00023065"/>
    </source>
</evidence>
<keyword evidence="5 15" id="KW-0812">Transmembrane</keyword>
<feature type="transmembrane region" description="Helical" evidence="15">
    <location>
        <begin position="1865"/>
        <end position="1883"/>
    </location>
</feature>
<keyword evidence="11" id="KW-0325">Glycoprotein</keyword>
<feature type="domain" description="Ion transport" evidence="16">
    <location>
        <begin position="1219"/>
        <end position="1454"/>
    </location>
</feature>
<gene>
    <name evidence="17" type="ORF">PSON_ATCC_30995.1.T0530135</name>
</gene>
<feature type="region of interest" description="Disordered" evidence="14">
    <location>
        <begin position="2394"/>
        <end position="2458"/>
    </location>
</feature>
<feature type="transmembrane region" description="Helical" evidence="15">
    <location>
        <begin position="278"/>
        <end position="296"/>
    </location>
</feature>
<evidence type="ECO:0000256" key="12">
    <source>
        <dbReference type="ARBA" id="ARBA00023303"/>
    </source>
</evidence>
<keyword evidence="7" id="KW-0851">Voltage-gated channel</keyword>
<evidence type="ECO:0000256" key="7">
    <source>
        <dbReference type="ARBA" id="ARBA00022882"/>
    </source>
</evidence>
<evidence type="ECO:0000313" key="17">
    <source>
        <dbReference type="EMBL" id="CAD8088863.1"/>
    </source>
</evidence>
<dbReference type="FunFam" id="1.20.120.350:FF:000072">
    <property type="entry name" value="Voltage-dependent T-type calcium channel subunit alpha"/>
    <property type="match status" value="1"/>
</dbReference>
<keyword evidence="18" id="KW-1185">Reference proteome</keyword>
<evidence type="ECO:0000256" key="3">
    <source>
        <dbReference type="ARBA" id="ARBA00022568"/>
    </source>
</evidence>
<reference evidence="17" key="1">
    <citation type="submission" date="2021-01" db="EMBL/GenBank/DDBJ databases">
        <authorList>
            <consortium name="Genoscope - CEA"/>
            <person name="William W."/>
        </authorList>
    </citation>
    <scope>NUCLEOTIDE SEQUENCE</scope>
</reference>
<feature type="compositionally biased region" description="Basic and acidic residues" evidence="14">
    <location>
        <begin position="2394"/>
        <end position="2408"/>
    </location>
</feature>
<accession>A0A8S1NH84</accession>
<evidence type="ECO:0000256" key="5">
    <source>
        <dbReference type="ARBA" id="ARBA00022692"/>
    </source>
</evidence>
<evidence type="ECO:0000256" key="11">
    <source>
        <dbReference type="ARBA" id="ARBA00023180"/>
    </source>
</evidence>
<proteinExistence type="predicted"/>
<dbReference type="GO" id="GO:0005891">
    <property type="term" value="C:voltage-gated calcium channel complex"/>
    <property type="evidence" value="ECO:0007669"/>
    <property type="project" value="TreeGrafter"/>
</dbReference>
<dbReference type="Proteomes" id="UP000692954">
    <property type="component" value="Unassembled WGS sequence"/>
</dbReference>
<feature type="transmembrane region" description="Helical" evidence="15">
    <location>
        <begin position="1552"/>
        <end position="1571"/>
    </location>
</feature>
<keyword evidence="4" id="KW-0107">Calcium channel</keyword>
<feature type="transmembrane region" description="Helical" evidence="15">
    <location>
        <begin position="1670"/>
        <end position="1699"/>
    </location>
</feature>
<keyword evidence="8 15" id="KW-1133">Transmembrane helix</keyword>
<dbReference type="EMBL" id="CAJJDN010000053">
    <property type="protein sequence ID" value="CAD8088863.1"/>
    <property type="molecule type" value="Genomic_DNA"/>
</dbReference>
<dbReference type="InterPro" id="IPR050599">
    <property type="entry name" value="VDCC_alpha-1_subunit"/>
</dbReference>
<feature type="transmembrane region" description="Helical" evidence="15">
    <location>
        <begin position="1744"/>
        <end position="1768"/>
    </location>
</feature>
<evidence type="ECO:0000256" key="1">
    <source>
        <dbReference type="ARBA" id="ARBA00004141"/>
    </source>
</evidence>
<feature type="transmembrane region" description="Helical" evidence="15">
    <location>
        <begin position="1623"/>
        <end position="1650"/>
    </location>
</feature>
<dbReference type="InterPro" id="IPR005821">
    <property type="entry name" value="Ion_trans_dom"/>
</dbReference>
<feature type="domain" description="Ion transport" evidence="16">
    <location>
        <begin position="1863"/>
        <end position="2097"/>
    </location>
</feature>
<sequence>MQFFLIKQSRYFKTFPKTNCFYFCISFLTKIDFYIDHKKCLDINYSYVENEKTNQQIYKNSFKNIISWKQEKAQITQEESKREENFRKDVINDENNYEDLEEQKLQIMIQIIIQDIDIVFLNFIYFIMSKEIKATENLKQQQTDAEYKENQNKDRDSFSEDEKYGEYVQKRNREILQKVKELLNDGQSTANCQEEQSFIMGNDIIKQEFLEDLDEEFGQVYQESKVKTNVYVKLIPKNDLQLAYVYKDKYPFLEVRKQILINIKHVSFYAQKITTHHIFEFITLIMIIFNSIMLAIDDPTTDVQTPFQNLTDIIFLVYYTAEAILKIIAQGFIFPKKSYLRDTWNFLDFSVIVTAYIPYFLDSNSVNLNALRSFRVLRPLRTVSSIKALRTILLALFASIAQLRDAAVVLMFFYSIFAIAGVQLFSGYLKKRCIGEENGITWISDEILFCSGDNNCPSSQQTVLNENFICGKQIENPQNNLINFDTFGYAFLQVFIITTLEGWTDIQTAVMLTFSELVVFYFIIVVLVGAFFLVNLTLAIIKLNFKPEKIQEELEQIIEEIEEYDYKQLRKLNLYVPEREKVDTTGFGITWDRQNQIDQNAIMNNRKFSQRGVSQINMIKYTQKKRWKYKNKMNFEPIKSAIYYSQPVKLNKKLVKIEGIYGMGNQNKLNQQQQQVTQNQQNTNARRSSGVRRNSQSSNNDDKTSSKQMFDNESGSFNKQPKKSTQLCDQQLNSEFMNSPMIDLQSENIRPLNGGTMLVHHRASIDSGKSGESHFDRSPVNNKLEIPKIGEIKQQSQKVKTNQMFPLAAGMKFHKQIRNSPKPDSQKSLDDNEFDSVNLSELNSLSDEELEQRLEEMDIEIEEKITNINSVNLKQMQKELNRQKKMENKRLKDLHKNAQQNLDEASLKLKSKLFNTNFYPIIFVDAEFNSINDILISQMLYKLEQKKLEQEQKIKEQDIKITYCFKNSRQLLNFKKSSNVKTKSITKSGYLKSGTKFRKTNISLRRVQPIFDEQHPLEDLQMPQEKIGDVKEEQNQENQNENSESEEENEIRNDEDQNNFIGSGNQTLNQKRKKRKVEKSEQLNYEKLGEKFQESSDCIVDLNRIYQVEINKQLNQEELELLSPLEKDLQKGVFYYEYYEIKQKDIHESNGIITAQASIEDVLQIADYTFYDQTFAKQMNSVMKALNYSTRETYIYLKGIIGFLLVTQNHLLYLVQSGYFEGLMNLAVALNTIILALDGLLPESSSEITNQFNFGFTILFTIELGLKLIGMGLKKYFLDSMNIFDAAIVALSLVELFFLGGGSNGKSSLSAFRSVRIFRAFRVLRVTKLMRSLQFMGFLIKVLSNAFQSFMYIMILLLLFIFIFTLLGMAFFGGQLSKTPSRQSYDDIQSAFLVVFQVLTLENWNSILWDLLIQDVSAFITIPYLVLWIMIGNYVFLNLFLAILLENFEEEYKNDKAGLDTNIEIGKDSVMDNTTTYAANSTIAQKSTIRTKKMTIAQQLENIDDHHDIQKHKQGKQTFQYFIEPGICQYSLYLLSQQNIVRRICYRIVKDSKFETLIFCMIFLTSTKLVFDTYITDDEEQLKDISLDIDIMFAVFFGIEMCMKIIAFGFIQQDNSYLRESWNVLDFFIVIASFVDVSVTSINLSFVKILRLLRTLRPLRFITHNRSMKILVSALLQSINGIFNVAIVVILVWMMFAILGINLQKNKMSYCNFGDDETHYDYEIEDCKQNGGVWENRKTNFDNILNGMLTLFILSTLEGWPDMMYWFIDADETGPIKGSQLQFSWYFIVFILFGSILLMNLFIGVILVNYHLAEEASRDQILTQSQVDWIELQKLIVHSNPNLAMFFSPENLFRAKIFTIIKHKYFDPVILMIILINIIIMGLSQDDAPIIYDNVLTQFNTAFTFIFIIEAILKIIALGPVGYMRNTWNQFDFFVVCTSILDLILSFTGNSFISFLSAGPQLARVFRVLRVTRLFRLIKSFEGLQKLIETAIYSLPAMLNVTALLFLVFFIFSILGVFLFGNIKTGWLINDNNNFQDFHHSIELLFRCATGEDWYKVMFDTMQDGQGYYCIFFIIFIVIQQYIMLNLFILIILDQYEINYFNSDNPLNKFQEYENMFIESWSKFAKEDKGMKMHQQLLVPLLLEMEKPIGYDLKQKLQNEITEWKRINPQNDNKENIQRYTLNLKAQAKRDVSTQIMKMNIYSDNNGHVKYHQILFCVMKSYMWKKVQVNLSQEGAEKILQKEEETLKRLKKKQIVQSKEVSLVNPIVQYLFVNMAFKTLKRYGEKKKQQKETDILLEQEYFSDGFSSDSSFDNKIEILSRSSKDTDHPRRPYYGRPKFKSVPNTEIYKDDIFLHQVKPIENDSNRVSQDEDEDEDVMQKYTKDFQEHLIDKFESNRNIQNDRSDESANKYSQQKKSIQQSKKLSLKPNDYVQGFSKKSIKSISQTNNQTDIYDNQMQ</sequence>
<feature type="region of interest" description="Disordered" evidence="14">
    <location>
        <begin position="670"/>
        <end position="726"/>
    </location>
</feature>
<feature type="domain" description="Ion transport" evidence="16">
    <location>
        <begin position="1553"/>
        <end position="1816"/>
    </location>
</feature>
<dbReference type="FunFam" id="1.10.287.70:FF:000280">
    <property type="entry name" value="Uncharacterized protein"/>
    <property type="match status" value="1"/>
</dbReference>
<dbReference type="OrthoDB" id="431720at2759"/>
<feature type="coiled-coil region" evidence="13">
    <location>
        <begin position="2233"/>
        <end position="2260"/>
    </location>
</feature>
<dbReference type="PANTHER" id="PTHR45628">
    <property type="entry name" value="VOLTAGE-DEPENDENT CALCIUM CHANNEL TYPE A SUBUNIT ALPHA-1"/>
    <property type="match status" value="1"/>
</dbReference>
<evidence type="ECO:0000256" key="6">
    <source>
        <dbReference type="ARBA" id="ARBA00022837"/>
    </source>
</evidence>
<evidence type="ECO:0000256" key="14">
    <source>
        <dbReference type="SAM" id="MobiDB-lite"/>
    </source>
</evidence>
<dbReference type="FunFam" id="1.20.120.350:FF:000095">
    <property type="entry name" value="Voltage-gated Ca2+ channel, alpha subunit"/>
    <property type="match status" value="2"/>
</dbReference>
<feature type="transmembrane region" description="Helical" evidence="15">
    <location>
        <begin position="1350"/>
        <end position="1372"/>
    </location>
</feature>
<evidence type="ECO:0000256" key="15">
    <source>
        <dbReference type="SAM" id="Phobius"/>
    </source>
</evidence>
<feature type="transmembrane region" description="Helical" evidence="15">
    <location>
        <begin position="1283"/>
        <end position="1302"/>
    </location>
</feature>
<feature type="compositionally biased region" description="Low complexity" evidence="14">
    <location>
        <begin position="670"/>
        <end position="684"/>
    </location>
</feature>
<name>A0A8S1NH84_9CILI</name>
<feature type="transmembrane region" description="Helical" evidence="15">
    <location>
        <begin position="518"/>
        <end position="541"/>
    </location>
</feature>
<feature type="transmembrane region" description="Helical" evidence="15">
    <location>
        <begin position="1219"/>
        <end position="1240"/>
    </location>
</feature>